<evidence type="ECO:0000313" key="2">
    <source>
        <dbReference type="EMBL" id="WIW70313.1"/>
    </source>
</evidence>
<dbReference type="KEGG" id="sgbi:P3F81_10495"/>
<dbReference type="RefSeq" id="WP_309320380.1">
    <property type="nucleotide sequence ID" value="NZ_CP120678.1"/>
</dbReference>
<dbReference type="Pfam" id="PF07195">
    <property type="entry name" value="FliD_C"/>
    <property type="match status" value="1"/>
</dbReference>
<gene>
    <name evidence="2" type="primary">fliD</name>
    <name evidence="2" type="ORF">P3F81_10495</name>
</gene>
<accession>A0A9Y2AI05</accession>
<dbReference type="EMBL" id="CP120678">
    <property type="protein sequence ID" value="WIW70313.1"/>
    <property type="molecule type" value="Genomic_DNA"/>
</dbReference>
<feature type="domain" description="Flagellar hook-associated protein 2 C-terminal" evidence="1">
    <location>
        <begin position="130"/>
        <end position="212"/>
    </location>
</feature>
<keyword evidence="2" id="KW-0966">Cell projection</keyword>
<organism evidence="2 3">
    <name type="scientific">Selenobaculum gibii</name>
    <dbReference type="NCBI Taxonomy" id="3054208"/>
    <lineage>
        <taxon>Bacteria</taxon>
        <taxon>Bacillati</taxon>
        <taxon>Bacillota</taxon>
        <taxon>Negativicutes</taxon>
        <taxon>Selenomonadales</taxon>
        <taxon>Selenomonadaceae</taxon>
        <taxon>Selenobaculum</taxon>
    </lineage>
</organism>
<reference evidence="2" key="1">
    <citation type="submission" date="2023-03" db="EMBL/GenBank/DDBJ databases">
        <title>Selenobaculum gbiensis gen. nov. sp. nov., a new bacterium isolated from the gut microbiota of IBD patient.</title>
        <authorList>
            <person name="Yeo S."/>
            <person name="Park H."/>
            <person name="Huh C.S."/>
        </authorList>
    </citation>
    <scope>NUCLEOTIDE SEQUENCE</scope>
    <source>
        <strain evidence="2">ICN-92133</strain>
    </source>
</reference>
<keyword evidence="3" id="KW-1185">Reference proteome</keyword>
<dbReference type="GO" id="GO:0007155">
    <property type="term" value="P:cell adhesion"/>
    <property type="evidence" value="ECO:0007669"/>
    <property type="project" value="InterPro"/>
</dbReference>
<keyword evidence="2" id="KW-0282">Flagellum</keyword>
<dbReference type="Proteomes" id="UP001243623">
    <property type="component" value="Chromosome"/>
</dbReference>
<protein>
    <submittedName>
        <fullName evidence="2">Flagellar filament capping protein FliD</fullName>
    </submittedName>
</protein>
<evidence type="ECO:0000313" key="3">
    <source>
        <dbReference type="Proteomes" id="UP001243623"/>
    </source>
</evidence>
<proteinExistence type="predicted"/>
<dbReference type="AlphaFoldDB" id="A0A9Y2AI05"/>
<dbReference type="InterPro" id="IPR010809">
    <property type="entry name" value="FliD_C"/>
</dbReference>
<name>A0A9Y2AI05_9FIRM</name>
<evidence type="ECO:0000259" key="1">
    <source>
        <dbReference type="Pfam" id="PF07195"/>
    </source>
</evidence>
<sequence length="236" mass="25656">MNVNSVASMSQISYKIFHTSQNNALFNHVLNQGSSTNSLFGSTNNTLNYKNLQDILSNRLNEHKQFLSDLDTYNKTSTSFYNDYLPAMKNLKNSSTALNNTLSDSTASADTIIAKVKNFASDYNKTVDVLNANSNLSNKISNLAESFASPKYNSRAFTSIGISVNDKGTLTIDENKLMTALTNNLGKVNELLGGSNGLANKTALKADSSIANSTNLISFPKLVNSFMPGIFLDLYA</sequence>
<keyword evidence="2" id="KW-0969">Cilium</keyword>
<dbReference type="GO" id="GO:0009288">
    <property type="term" value="C:bacterial-type flagellum"/>
    <property type="evidence" value="ECO:0007669"/>
    <property type="project" value="InterPro"/>
</dbReference>